<gene>
    <name evidence="2" type="ORF">EYF80_006370</name>
</gene>
<dbReference type="EMBL" id="SRLO01000033">
    <property type="protein sequence ID" value="TNN83389.1"/>
    <property type="molecule type" value="Genomic_DNA"/>
</dbReference>
<evidence type="ECO:0000313" key="2">
    <source>
        <dbReference type="EMBL" id="TNN83389.1"/>
    </source>
</evidence>
<organism evidence="2 3">
    <name type="scientific">Liparis tanakae</name>
    <name type="common">Tanaka's snailfish</name>
    <dbReference type="NCBI Taxonomy" id="230148"/>
    <lineage>
        <taxon>Eukaryota</taxon>
        <taxon>Metazoa</taxon>
        <taxon>Chordata</taxon>
        <taxon>Craniata</taxon>
        <taxon>Vertebrata</taxon>
        <taxon>Euteleostomi</taxon>
        <taxon>Actinopterygii</taxon>
        <taxon>Neopterygii</taxon>
        <taxon>Teleostei</taxon>
        <taxon>Neoteleostei</taxon>
        <taxon>Acanthomorphata</taxon>
        <taxon>Eupercaria</taxon>
        <taxon>Perciformes</taxon>
        <taxon>Cottioidei</taxon>
        <taxon>Cottales</taxon>
        <taxon>Liparidae</taxon>
        <taxon>Liparis</taxon>
    </lineage>
</organism>
<dbReference type="AlphaFoldDB" id="A0A4Z2IZG0"/>
<protein>
    <submittedName>
        <fullName evidence="2">Uncharacterized protein</fullName>
    </submittedName>
</protein>
<accession>A0A4Z2IZG0</accession>
<proteinExistence type="predicted"/>
<keyword evidence="3" id="KW-1185">Reference proteome</keyword>
<reference evidence="2 3" key="1">
    <citation type="submission" date="2019-03" db="EMBL/GenBank/DDBJ databases">
        <title>First draft genome of Liparis tanakae, snailfish: a comprehensive survey of snailfish specific genes.</title>
        <authorList>
            <person name="Kim W."/>
            <person name="Song I."/>
            <person name="Jeong J.-H."/>
            <person name="Kim D."/>
            <person name="Kim S."/>
            <person name="Ryu S."/>
            <person name="Song J.Y."/>
            <person name="Lee S.K."/>
        </authorList>
    </citation>
    <scope>NUCLEOTIDE SEQUENCE [LARGE SCALE GENOMIC DNA]</scope>
    <source>
        <tissue evidence="2">Muscle</tissue>
    </source>
</reference>
<evidence type="ECO:0000313" key="3">
    <source>
        <dbReference type="Proteomes" id="UP000314294"/>
    </source>
</evidence>
<comment type="caution">
    <text evidence="2">The sequence shown here is derived from an EMBL/GenBank/DDBJ whole genome shotgun (WGS) entry which is preliminary data.</text>
</comment>
<evidence type="ECO:0000256" key="1">
    <source>
        <dbReference type="SAM" id="MobiDB-lite"/>
    </source>
</evidence>
<feature type="region of interest" description="Disordered" evidence="1">
    <location>
        <begin position="132"/>
        <end position="152"/>
    </location>
</feature>
<name>A0A4Z2IZG0_9TELE</name>
<sequence>MEAHWRVNTLHRELDQVSSRFQMCSRTVELCRGKTERQVREMHQKPTLCLAGTEAYWDDQFKLAFMPTHNGRPVRVWRKRADCVLQCLTVFTCQAEVRPLGEVRVFPSVTNEVLRRSQRAAMFLRLHQVPSDSMARPRPGAETNRCLTPLHT</sequence>
<dbReference type="Proteomes" id="UP000314294">
    <property type="component" value="Unassembled WGS sequence"/>
</dbReference>